<dbReference type="InterPro" id="IPR043502">
    <property type="entry name" value="DNA/RNA_pol_sf"/>
</dbReference>
<feature type="compositionally biased region" description="Polar residues" evidence="1">
    <location>
        <begin position="9"/>
        <end position="23"/>
    </location>
</feature>
<dbReference type="Proteomes" id="UP001190700">
    <property type="component" value="Unassembled WGS sequence"/>
</dbReference>
<organism evidence="3 4">
    <name type="scientific">Cymbomonas tetramitiformis</name>
    <dbReference type="NCBI Taxonomy" id="36881"/>
    <lineage>
        <taxon>Eukaryota</taxon>
        <taxon>Viridiplantae</taxon>
        <taxon>Chlorophyta</taxon>
        <taxon>Pyramimonadophyceae</taxon>
        <taxon>Pyramimonadales</taxon>
        <taxon>Pyramimonadaceae</taxon>
        <taxon>Cymbomonas</taxon>
    </lineage>
</organism>
<evidence type="ECO:0000313" key="4">
    <source>
        <dbReference type="Proteomes" id="UP001190700"/>
    </source>
</evidence>
<dbReference type="InterPro" id="IPR043128">
    <property type="entry name" value="Rev_trsase/Diguanyl_cyclase"/>
</dbReference>
<evidence type="ECO:0000259" key="2">
    <source>
        <dbReference type="Pfam" id="PF00078"/>
    </source>
</evidence>
<evidence type="ECO:0000256" key="1">
    <source>
        <dbReference type="SAM" id="MobiDB-lite"/>
    </source>
</evidence>
<feature type="region of interest" description="Disordered" evidence="1">
    <location>
        <begin position="1"/>
        <end position="23"/>
    </location>
</feature>
<reference evidence="3 4" key="1">
    <citation type="journal article" date="2015" name="Genome Biol. Evol.">
        <title>Comparative Genomics of a Bacterivorous Green Alga Reveals Evolutionary Causalities and Consequences of Phago-Mixotrophic Mode of Nutrition.</title>
        <authorList>
            <person name="Burns J.A."/>
            <person name="Paasch A."/>
            <person name="Narechania A."/>
            <person name="Kim E."/>
        </authorList>
    </citation>
    <scope>NUCLEOTIDE SEQUENCE [LARGE SCALE GENOMIC DNA]</scope>
    <source>
        <strain evidence="3 4">PLY_AMNH</strain>
    </source>
</reference>
<comment type="caution">
    <text evidence="3">The sequence shown here is derived from an EMBL/GenBank/DDBJ whole genome shotgun (WGS) entry which is preliminary data.</text>
</comment>
<name>A0AAE0EPK2_9CHLO</name>
<sequence length="357" mass="40084">MKVLKEESSSGSTGQKTAAANSGDTELKKLKSLSYVPCAPVNPFPTQPDTMTDCMPKLYDLLGDKTRTALCKKANSSMKYEQMVLGPTLAYLYDAAVYAETALDLIQDLPMAEQTPFLNDLFSCMVSDSGLTKWLAEFDTFKTKVVMTTTARQAADTLNKQGRSDHRVGGRCGEAPARTPPHSPDKSAKGAKPERAKGDWCFSFDLKDGYHAVGINPDFQEFQEFMQFHIQGVLYQCGALPFGWMDSPQIFVKLMKTLMELIRSPRAEEDRHEVEKLKDGQEASYIRSEANEWAERLSQDKDLDDWRINDGRWFKYGEEHWGKHSVDHFASEISAQLPRYYSAWHNPGCKGVDTTGG</sequence>
<dbReference type="AlphaFoldDB" id="A0AAE0EPK2"/>
<feature type="compositionally biased region" description="Basic and acidic residues" evidence="1">
    <location>
        <begin position="183"/>
        <end position="194"/>
    </location>
</feature>
<dbReference type="InterPro" id="IPR052055">
    <property type="entry name" value="Hepadnavirus_pol/RT"/>
</dbReference>
<feature type="region of interest" description="Disordered" evidence="1">
    <location>
        <begin position="158"/>
        <end position="194"/>
    </location>
</feature>
<dbReference type="EMBL" id="LGRX02035267">
    <property type="protein sequence ID" value="KAK3235584.1"/>
    <property type="molecule type" value="Genomic_DNA"/>
</dbReference>
<proteinExistence type="predicted"/>
<dbReference type="Pfam" id="PF00078">
    <property type="entry name" value="RVT_1"/>
    <property type="match status" value="1"/>
</dbReference>
<keyword evidence="4" id="KW-1185">Reference proteome</keyword>
<dbReference type="SUPFAM" id="SSF56672">
    <property type="entry name" value="DNA/RNA polymerases"/>
    <property type="match status" value="1"/>
</dbReference>
<protein>
    <recommendedName>
        <fullName evidence="2">Reverse transcriptase domain-containing protein</fullName>
    </recommendedName>
</protein>
<dbReference type="InterPro" id="IPR000477">
    <property type="entry name" value="RT_dom"/>
</dbReference>
<dbReference type="Gene3D" id="3.10.10.10">
    <property type="entry name" value="HIV Type 1 Reverse Transcriptase, subunit A, domain 1"/>
    <property type="match status" value="1"/>
</dbReference>
<gene>
    <name evidence="3" type="ORF">CYMTET_54220</name>
</gene>
<feature type="domain" description="Reverse transcriptase" evidence="2">
    <location>
        <begin position="194"/>
        <end position="264"/>
    </location>
</feature>
<accession>A0AAE0EPK2</accession>
<dbReference type="PANTHER" id="PTHR33050:SF7">
    <property type="entry name" value="RIBONUCLEASE H"/>
    <property type="match status" value="1"/>
</dbReference>
<dbReference type="PANTHER" id="PTHR33050">
    <property type="entry name" value="REVERSE TRANSCRIPTASE DOMAIN-CONTAINING PROTEIN"/>
    <property type="match status" value="1"/>
</dbReference>
<evidence type="ECO:0000313" key="3">
    <source>
        <dbReference type="EMBL" id="KAK3235584.1"/>
    </source>
</evidence>
<dbReference type="Gene3D" id="3.30.70.270">
    <property type="match status" value="1"/>
</dbReference>